<gene>
    <name evidence="2" type="ORF">LT85_3884</name>
</gene>
<keyword evidence="1" id="KW-0732">Signal</keyword>
<evidence type="ECO:0000313" key="3">
    <source>
        <dbReference type="Proteomes" id="UP000030302"/>
    </source>
</evidence>
<feature type="chain" id="PRO_5001974366" evidence="1">
    <location>
        <begin position="28"/>
        <end position="106"/>
    </location>
</feature>
<keyword evidence="3" id="KW-1185">Reference proteome</keyword>
<organism evidence="2 3">
    <name type="scientific">Collimonas arenae</name>
    <dbReference type="NCBI Taxonomy" id="279058"/>
    <lineage>
        <taxon>Bacteria</taxon>
        <taxon>Pseudomonadati</taxon>
        <taxon>Pseudomonadota</taxon>
        <taxon>Betaproteobacteria</taxon>
        <taxon>Burkholderiales</taxon>
        <taxon>Oxalobacteraceae</taxon>
        <taxon>Collimonas</taxon>
    </lineage>
</organism>
<dbReference type="AlphaFoldDB" id="A0A0A1FJF7"/>
<dbReference type="EMBL" id="CP009962">
    <property type="protein sequence ID" value="AIY43042.1"/>
    <property type="molecule type" value="Genomic_DNA"/>
</dbReference>
<protein>
    <submittedName>
        <fullName evidence="2">Putative signal peptide protein</fullName>
    </submittedName>
</protein>
<sequence length="106" mass="11993">MKKTMRVTLLGLFAAAGMMFSAAPAFAGVNWSVNVGVPAYYPPPPVYVAPPPVYYAPPPPVYVRPPVVVYGAPGYYPPTYYGRPGYYWRGRGWHDHYWHDRGGWRR</sequence>
<dbReference type="Proteomes" id="UP000030302">
    <property type="component" value="Chromosome"/>
</dbReference>
<name>A0A0A1FJF7_9BURK</name>
<dbReference type="HOGENOM" id="CLU_129162_1_0_4"/>
<evidence type="ECO:0000313" key="2">
    <source>
        <dbReference type="EMBL" id="AIY43042.1"/>
    </source>
</evidence>
<dbReference type="KEGG" id="care:LT85_3884"/>
<proteinExistence type="predicted"/>
<accession>A0A0A1FJF7</accession>
<dbReference type="RefSeq" id="WP_052135328.1">
    <property type="nucleotide sequence ID" value="NZ_CP009962.1"/>
</dbReference>
<dbReference type="STRING" id="279058.LT85_3884"/>
<evidence type="ECO:0000256" key="1">
    <source>
        <dbReference type="SAM" id="SignalP"/>
    </source>
</evidence>
<feature type="signal peptide" evidence="1">
    <location>
        <begin position="1"/>
        <end position="27"/>
    </location>
</feature>
<reference evidence="3" key="1">
    <citation type="journal article" date="2014" name="Soil Biol. Biochem.">
        <title>Structure and function of bacterial communities in ageing soils: Insights from the Mendocino ecological staircase.</title>
        <authorList>
            <person name="Uroz S."/>
            <person name="Tech J.J."/>
            <person name="Sawaya N.A."/>
            <person name="Frey-Klett P."/>
            <person name="Leveau J.H.J."/>
        </authorList>
    </citation>
    <scope>NUCLEOTIDE SEQUENCE [LARGE SCALE GENOMIC DNA]</scope>
    <source>
        <strain evidence="3">Cal35</strain>
    </source>
</reference>